<accession>A0ACD3A310</accession>
<protein>
    <submittedName>
        <fullName evidence="1">Uncharacterized protein</fullName>
    </submittedName>
</protein>
<organism evidence="1 2">
    <name type="scientific">Pluteus cervinus</name>
    <dbReference type="NCBI Taxonomy" id="181527"/>
    <lineage>
        <taxon>Eukaryota</taxon>
        <taxon>Fungi</taxon>
        <taxon>Dikarya</taxon>
        <taxon>Basidiomycota</taxon>
        <taxon>Agaricomycotina</taxon>
        <taxon>Agaricomycetes</taxon>
        <taxon>Agaricomycetidae</taxon>
        <taxon>Agaricales</taxon>
        <taxon>Pluteineae</taxon>
        <taxon>Pluteaceae</taxon>
        <taxon>Pluteus</taxon>
    </lineage>
</organism>
<name>A0ACD3A310_9AGAR</name>
<evidence type="ECO:0000313" key="2">
    <source>
        <dbReference type="Proteomes" id="UP000308600"/>
    </source>
</evidence>
<dbReference type="EMBL" id="ML208861">
    <property type="protein sequence ID" value="TFK59936.1"/>
    <property type="molecule type" value="Genomic_DNA"/>
</dbReference>
<keyword evidence="2" id="KW-1185">Reference proteome</keyword>
<gene>
    <name evidence="1" type="ORF">BDN72DRAFT_905403</name>
</gene>
<evidence type="ECO:0000313" key="1">
    <source>
        <dbReference type="EMBL" id="TFK59936.1"/>
    </source>
</evidence>
<reference evidence="1 2" key="1">
    <citation type="journal article" date="2019" name="Nat. Ecol. Evol.">
        <title>Megaphylogeny resolves global patterns of mushroom evolution.</title>
        <authorList>
            <person name="Varga T."/>
            <person name="Krizsan K."/>
            <person name="Foldi C."/>
            <person name="Dima B."/>
            <person name="Sanchez-Garcia M."/>
            <person name="Sanchez-Ramirez S."/>
            <person name="Szollosi G.J."/>
            <person name="Szarkandi J.G."/>
            <person name="Papp V."/>
            <person name="Albert L."/>
            <person name="Andreopoulos W."/>
            <person name="Angelini C."/>
            <person name="Antonin V."/>
            <person name="Barry K.W."/>
            <person name="Bougher N.L."/>
            <person name="Buchanan P."/>
            <person name="Buyck B."/>
            <person name="Bense V."/>
            <person name="Catcheside P."/>
            <person name="Chovatia M."/>
            <person name="Cooper J."/>
            <person name="Damon W."/>
            <person name="Desjardin D."/>
            <person name="Finy P."/>
            <person name="Geml J."/>
            <person name="Haridas S."/>
            <person name="Hughes K."/>
            <person name="Justo A."/>
            <person name="Karasinski D."/>
            <person name="Kautmanova I."/>
            <person name="Kiss B."/>
            <person name="Kocsube S."/>
            <person name="Kotiranta H."/>
            <person name="LaButti K.M."/>
            <person name="Lechner B.E."/>
            <person name="Liimatainen K."/>
            <person name="Lipzen A."/>
            <person name="Lukacs Z."/>
            <person name="Mihaltcheva S."/>
            <person name="Morgado L.N."/>
            <person name="Niskanen T."/>
            <person name="Noordeloos M.E."/>
            <person name="Ohm R.A."/>
            <person name="Ortiz-Santana B."/>
            <person name="Ovrebo C."/>
            <person name="Racz N."/>
            <person name="Riley R."/>
            <person name="Savchenko A."/>
            <person name="Shiryaev A."/>
            <person name="Soop K."/>
            <person name="Spirin V."/>
            <person name="Szebenyi C."/>
            <person name="Tomsovsky M."/>
            <person name="Tulloss R.E."/>
            <person name="Uehling J."/>
            <person name="Grigoriev I.V."/>
            <person name="Vagvolgyi C."/>
            <person name="Papp T."/>
            <person name="Martin F.M."/>
            <person name="Miettinen O."/>
            <person name="Hibbett D.S."/>
            <person name="Nagy L.G."/>
        </authorList>
    </citation>
    <scope>NUCLEOTIDE SEQUENCE [LARGE SCALE GENOMIC DNA]</scope>
    <source>
        <strain evidence="1 2">NL-1719</strain>
    </source>
</reference>
<dbReference type="Proteomes" id="UP000308600">
    <property type="component" value="Unassembled WGS sequence"/>
</dbReference>
<proteinExistence type="predicted"/>
<sequence length="252" mass="27487">MSDHILESTRTIGKLNVLLDALRDVARSIEIARQDLIGLSQTEAERRGVARIVCEDAGSLRDRFLRLTALYNDVDAFIDRLARRAADTIITLNTLSLLREGRGMGTADIRTAIQNLDVGHRASRMEEEEEDGEGSGDETQSENDSAGSKKRTREPDSPEARIEEGSKKAKGQGSFRLNPEMLKTTRMTPERIASTSSGITRGEAFTSVSSASARQTQGLTQSDGHASASTATPSSERVSDAYTNDGFFKYNV</sequence>